<reference evidence="2 3" key="1">
    <citation type="submission" date="2017-04" db="EMBL/GenBank/DDBJ databases">
        <authorList>
            <person name="Afonso C.L."/>
            <person name="Miller P.J."/>
            <person name="Scott M.A."/>
            <person name="Spackman E."/>
            <person name="Goraichik I."/>
            <person name="Dimitrov K.M."/>
            <person name="Suarez D.L."/>
            <person name="Swayne D.E."/>
        </authorList>
    </citation>
    <scope>NUCLEOTIDE SEQUENCE [LARGE SCALE GENOMIC DNA]</scope>
    <source>
        <strain evidence="2 3">DSM 22418</strain>
    </source>
</reference>
<name>A0A1X7JVM8_9SPHI</name>
<dbReference type="Proteomes" id="UP000192980">
    <property type="component" value="Unassembled WGS sequence"/>
</dbReference>
<organism evidence="2 3">
    <name type="scientific">Sphingobacterium psychroaquaticum</name>
    <dbReference type="NCBI Taxonomy" id="561061"/>
    <lineage>
        <taxon>Bacteria</taxon>
        <taxon>Pseudomonadati</taxon>
        <taxon>Bacteroidota</taxon>
        <taxon>Sphingobacteriia</taxon>
        <taxon>Sphingobacteriales</taxon>
        <taxon>Sphingobacteriaceae</taxon>
        <taxon>Sphingobacterium</taxon>
    </lineage>
</organism>
<dbReference type="RefSeq" id="WP_394365781.1">
    <property type="nucleotide sequence ID" value="NZ_FXAU01000003.1"/>
</dbReference>
<dbReference type="EMBL" id="FXAU01000003">
    <property type="protein sequence ID" value="SMG32524.1"/>
    <property type="molecule type" value="Genomic_DNA"/>
</dbReference>
<evidence type="ECO:0000313" key="2">
    <source>
        <dbReference type="EMBL" id="SMG32524.1"/>
    </source>
</evidence>
<accession>A0A1X7JVM8</accession>
<feature type="domain" description="DUF6965" evidence="1">
    <location>
        <begin position="7"/>
        <end position="72"/>
    </location>
</feature>
<evidence type="ECO:0000259" key="1">
    <source>
        <dbReference type="Pfam" id="PF22292"/>
    </source>
</evidence>
<dbReference type="InterPro" id="IPR054238">
    <property type="entry name" value="DUF6965"/>
</dbReference>
<keyword evidence="3" id="KW-1185">Reference proteome</keyword>
<protein>
    <recommendedName>
        <fullName evidence="1">DUF6965 domain-containing protein</fullName>
    </recommendedName>
</protein>
<dbReference type="STRING" id="561061.SAMN05660862_2263"/>
<evidence type="ECO:0000313" key="3">
    <source>
        <dbReference type="Proteomes" id="UP000192980"/>
    </source>
</evidence>
<dbReference type="AlphaFoldDB" id="A0A1X7JVM8"/>
<sequence>MLYICRMSLEELKKELLGKEFPSEVRIGPDQLVTNVGLFLNTSFQMAEAWTKDIVKCPAYIRLVRFHEAVTKE</sequence>
<gene>
    <name evidence="2" type="ORF">SAMN05660862_2263</name>
</gene>
<dbReference type="Pfam" id="PF22292">
    <property type="entry name" value="DUF6965"/>
    <property type="match status" value="1"/>
</dbReference>
<proteinExistence type="predicted"/>